<dbReference type="InterPro" id="IPR043519">
    <property type="entry name" value="NT_sf"/>
</dbReference>
<sequence>MIIESMGFDGQPDQLAKFLEYSAELSRTLERLEEVIGLVFVGSSSDVRRVDEWSDHDFFVVTKSGFAQSLRENLSWLPRHERISIAPRETEHGLKVIYDDGQVLEFAVFNDPELELASVNSYFVAFDRTNIAQRMATIASRPKGGSLNTAIEFELFLSQILIGVGRARRGELLSARQFINSFAMSNVLGLIRAWLTPVAGTENDEDDLNRFRRFEFQYPDVGKALAVIQQLEIEPSARELLGVIQSLGHDQLTKAQRDQIEVVERRLGWNS</sequence>
<reference evidence="1" key="1">
    <citation type="submission" date="2016-10" db="EMBL/GenBank/DDBJ databases">
        <title>Sequence of Gallionella enrichment culture.</title>
        <authorList>
            <person name="Poehlein A."/>
            <person name="Muehling M."/>
            <person name="Daniel R."/>
        </authorList>
    </citation>
    <scope>NUCLEOTIDE SEQUENCE</scope>
</reference>
<evidence type="ECO:0000313" key="1">
    <source>
        <dbReference type="EMBL" id="OIQ78721.1"/>
    </source>
</evidence>
<protein>
    <submittedName>
        <fullName evidence="1">Uncharacterized protein</fullName>
    </submittedName>
</protein>
<dbReference type="AlphaFoldDB" id="A0A1J5Q4R3"/>
<comment type="caution">
    <text evidence="1">The sequence shown here is derived from an EMBL/GenBank/DDBJ whole genome shotgun (WGS) entry which is preliminary data.</text>
</comment>
<organism evidence="1">
    <name type="scientific">mine drainage metagenome</name>
    <dbReference type="NCBI Taxonomy" id="410659"/>
    <lineage>
        <taxon>unclassified sequences</taxon>
        <taxon>metagenomes</taxon>
        <taxon>ecological metagenomes</taxon>
    </lineage>
</organism>
<accession>A0A1J5Q4R3</accession>
<name>A0A1J5Q4R3_9ZZZZ</name>
<dbReference type="Gene3D" id="3.30.460.10">
    <property type="entry name" value="Beta Polymerase, domain 2"/>
    <property type="match status" value="1"/>
</dbReference>
<dbReference type="EMBL" id="MLJW01001348">
    <property type="protein sequence ID" value="OIQ78721.1"/>
    <property type="molecule type" value="Genomic_DNA"/>
</dbReference>
<proteinExistence type="predicted"/>
<gene>
    <name evidence="1" type="ORF">GALL_395730</name>
</gene>